<protein>
    <submittedName>
        <fullName evidence="2">Uncharacterized protein</fullName>
    </submittedName>
</protein>
<keyword evidence="1" id="KW-0812">Transmembrane</keyword>
<keyword evidence="1" id="KW-0472">Membrane</keyword>
<feature type="transmembrane region" description="Helical" evidence="1">
    <location>
        <begin position="45"/>
        <end position="64"/>
    </location>
</feature>
<dbReference type="EMBL" id="JAUJYN010000001">
    <property type="protein sequence ID" value="KAK1280052.1"/>
    <property type="molecule type" value="Genomic_DNA"/>
</dbReference>
<keyword evidence="3" id="KW-1185">Reference proteome</keyword>
<name>A0AAV9BUM7_ACOGR</name>
<evidence type="ECO:0000313" key="2">
    <source>
        <dbReference type="EMBL" id="KAK1280052.1"/>
    </source>
</evidence>
<reference evidence="2" key="2">
    <citation type="submission" date="2023-06" db="EMBL/GenBank/DDBJ databases">
        <authorList>
            <person name="Ma L."/>
            <person name="Liu K.-W."/>
            <person name="Li Z."/>
            <person name="Hsiao Y.-Y."/>
            <person name="Qi Y."/>
            <person name="Fu T."/>
            <person name="Tang G."/>
            <person name="Zhang D."/>
            <person name="Sun W.-H."/>
            <person name="Liu D.-K."/>
            <person name="Li Y."/>
            <person name="Chen G.-Z."/>
            <person name="Liu X.-D."/>
            <person name="Liao X.-Y."/>
            <person name="Jiang Y.-T."/>
            <person name="Yu X."/>
            <person name="Hao Y."/>
            <person name="Huang J."/>
            <person name="Zhao X.-W."/>
            <person name="Ke S."/>
            <person name="Chen Y.-Y."/>
            <person name="Wu W.-L."/>
            <person name="Hsu J.-L."/>
            <person name="Lin Y.-F."/>
            <person name="Huang M.-D."/>
            <person name="Li C.-Y."/>
            <person name="Huang L."/>
            <person name="Wang Z.-W."/>
            <person name="Zhao X."/>
            <person name="Zhong W.-Y."/>
            <person name="Peng D.-H."/>
            <person name="Ahmad S."/>
            <person name="Lan S."/>
            <person name="Zhang J.-S."/>
            <person name="Tsai W.-C."/>
            <person name="Van De Peer Y."/>
            <person name="Liu Z.-J."/>
        </authorList>
    </citation>
    <scope>NUCLEOTIDE SEQUENCE</scope>
    <source>
        <strain evidence="2">SCP</strain>
        <tissue evidence="2">Leaves</tissue>
    </source>
</reference>
<keyword evidence="1" id="KW-1133">Transmembrane helix</keyword>
<sequence>MGHRKGRNKCAHLPTLVRSGECFHPPWIRHPPSPGNHLMEVIKKMVIFGPSTIATLLLFFLLVYNTPGYPGVVNESNESSFDLLRLGSFSIRLGSARERASFCVQARLVGLVKSSVKARLGSFVKQAKLKLESKLGSGSFS</sequence>
<dbReference type="Proteomes" id="UP001179952">
    <property type="component" value="Unassembled WGS sequence"/>
</dbReference>
<proteinExistence type="predicted"/>
<comment type="caution">
    <text evidence="2">The sequence shown here is derived from an EMBL/GenBank/DDBJ whole genome shotgun (WGS) entry which is preliminary data.</text>
</comment>
<evidence type="ECO:0000256" key="1">
    <source>
        <dbReference type="SAM" id="Phobius"/>
    </source>
</evidence>
<gene>
    <name evidence="2" type="ORF">QJS04_geneDACA018267</name>
</gene>
<organism evidence="2 3">
    <name type="scientific">Acorus gramineus</name>
    <name type="common">Dwarf sweet flag</name>
    <dbReference type="NCBI Taxonomy" id="55184"/>
    <lineage>
        <taxon>Eukaryota</taxon>
        <taxon>Viridiplantae</taxon>
        <taxon>Streptophyta</taxon>
        <taxon>Embryophyta</taxon>
        <taxon>Tracheophyta</taxon>
        <taxon>Spermatophyta</taxon>
        <taxon>Magnoliopsida</taxon>
        <taxon>Liliopsida</taxon>
        <taxon>Acoraceae</taxon>
        <taxon>Acorus</taxon>
    </lineage>
</organism>
<dbReference type="AlphaFoldDB" id="A0AAV9BUM7"/>
<reference evidence="2" key="1">
    <citation type="journal article" date="2023" name="Nat. Commun.">
        <title>Diploid and tetraploid genomes of Acorus and the evolution of monocots.</title>
        <authorList>
            <person name="Ma L."/>
            <person name="Liu K.W."/>
            <person name="Li Z."/>
            <person name="Hsiao Y.Y."/>
            <person name="Qi Y."/>
            <person name="Fu T."/>
            <person name="Tang G.D."/>
            <person name="Zhang D."/>
            <person name="Sun W.H."/>
            <person name="Liu D.K."/>
            <person name="Li Y."/>
            <person name="Chen G.Z."/>
            <person name="Liu X.D."/>
            <person name="Liao X.Y."/>
            <person name="Jiang Y.T."/>
            <person name="Yu X."/>
            <person name="Hao Y."/>
            <person name="Huang J."/>
            <person name="Zhao X.W."/>
            <person name="Ke S."/>
            <person name="Chen Y.Y."/>
            <person name="Wu W.L."/>
            <person name="Hsu J.L."/>
            <person name="Lin Y.F."/>
            <person name="Huang M.D."/>
            <person name="Li C.Y."/>
            <person name="Huang L."/>
            <person name="Wang Z.W."/>
            <person name="Zhao X."/>
            <person name="Zhong W.Y."/>
            <person name="Peng D.H."/>
            <person name="Ahmad S."/>
            <person name="Lan S."/>
            <person name="Zhang J.S."/>
            <person name="Tsai W.C."/>
            <person name="Van de Peer Y."/>
            <person name="Liu Z.J."/>
        </authorList>
    </citation>
    <scope>NUCLEOTIDE SEQUENCE</scope>
    <source>
        <strain evidence="2">SCP</strain>
    </source>
</reference>
<accession>A0AAV9BUM7</accession>
<evidence type="ECO:0000313" key="3">
    <source>
        <dbReference type="Proteomes" id="UP001179952"/>
    </source>
</evidence>